<accession>A0A2D4HJL6</accession>
<proteinExistence type="predicted"/>
<protein>
    <submittedName>
        <fullName evidence="1">Uncharacterized protein</fullName>
    </submittedName>
</protein>
<dbReference type="AlphaFoldDB" id="A0A2D4HJL6"/>
<reference evidence="1" key="1">
    <citation type="submission" date="2017-07" db="EMBL/GenBank/DDBJ databases">
        <authorList>
            <person name="Mikheyev A."/>
            <person name="Grau M."/>
        </authorList>
    </citation>
    <scope>NUCLEOTIDE SEQUENCE</scope>
    <source>
        <tissue evidence="1">Venom_gland</tissue>
    </source>
</reference>
<reference evidence="1" key="2">
    <citation type="submission" date="2017-11" db="EMBL/GenBank/DDBJ databases">
        <title>Coralsnake Venomics: Analyses of Venom Gland Transcriptomes and Proteomes of Six Brazilian Taxa.</title>
        <authorList>
            <person name="Aird S.D."/>
            <person name="Jorge da Silva N."/>
            <person name="Qiu L."/>
            <person name="Villar-Briones A."/>
            <person name="Aparecida-Saddi V."/>
            <person name="Campos-Telles M.P."/>
            <person name="Grau M."/>
            <person name="Mikheyev A.S."/>
        </authorList>
    </citation>
    <scope>NUCLEOTIDE SEQUENCE</scope>
    <source>
        <tissue evidence="1">Venom_gland</tissue>
    </source>
</reference>
<evidence type="ECO:0000313" key="1">
    <source>
        <dbReference type="EMBL" id="LAA72165.1"/>
    </source>
</evidence>
<name>A0A2D4HJL6_MICLE</name>
<dbReference type="EMBL" id="IACK01032943">
    <property type="protein sequence ID" value="LAA72165.1"/>
    <property type="molecule type" value="Transcribed_RNA"/>
</dbReference>
<sequence>MEKTTELGPKRLEATDPGCPPKYFSKRAGLLSNRVRSLFEKAPLVQGRKTSIGHSRMEGLQGQLLKLDLTVGDGSVERWLRGTTWGKVILLSQRGRSCFIQKSHFIHHCSPGLDRSS</sequence>
<organism evidence="1">
    <name type="scientific">Micrurus lemniscatus lemniscatus</name>
    <dbReference type="NCBI Taxonomy" id="129467"/>
    <lineage>
        <taxon>Eukaryota</taxon>
        <taxon>Metazoa</taxon>
        <taxon>Chordata</taxon>
        <taxon>Craniata</taxon>
        <taxon>Vertebrata</taxon>
        <taxon>Euteleostomi</taxon>
        <taxon>Lepidosauria</taxon>
        <taxon>Squamata</taxon>
        <taxon>Bifurcata</taxon>
        <taxon>Unidentata</taxon>
        <taxon>Episquamata</taxon>
        <taxon>Toxicofera</taxon>
        <taxon>Serpentes</taxon>
        <taxon>Colubroidea</taxon>
        <taxon>Elapidae</taxon>
        <taxon>Elapinae</taxon>
        <taxon>Micrurus</taxon>
    </lineage>
</organism>